<proteinExistence type="predicted"/>
<feature type="domain" description="AB hydrolase-1" evidence="1">
    <location>
        <begin position="38"/>
        <end position="287"/>
    </location>
</feature>
<gene>
    <name evidence="2" type="ORF">JD82_01611</name>
</gene>
<evidence type="ECO:0000313" key="3">
    <source>
        <dbReference type="Proteomes" id="UP000317303"/>
    </source>
</evidence>
<evidence type="ECO:0000313" key="2">
    <source>
        <dbReference type="EMBL" id="TWH19778.1"/>
    </source>
</evidence>
<dbReference type="Gene3D" id="3.40.50.1820">
    <property type="entry name" value="alpha/beta hydrolase"/>
    <property type="match status" value="1"/>
</dbReference>
<evidence type="ECO:0000259" key="1">
    <source>
        <dbReference type="Pfam" id="PF12697"/>
    </source>
</evidence>
<dbReference type="RefSeq" id="WP_048807872.1">
    <property type="nucleotide sequence ID" value="NZ_JOIJ01000042.1"/>
</dbReference>
<dbReference type="InterPro" id="IPR000639">
    <property type="entry name" value="Epox_hydrolase-like"/>
</dbReference>
<dbReference type="GO" id="GO:0003824">
    <property type="term" value="F:catalytic activity"/>
    <property type="evidence" value="ECO:0007669"/>
    <property type="project" value="InterPro"/>
</dbReference>
<dbReference type="EMBL" id="VLJV01000001">
    <property type="protein sequence ID" value="TWH19778.1"/>
    <property type="molecule type" value="Genomic_DNA"/>
</dbReference>
<comment type="caution">
    <text evidence="2">The sequence shown here is derived from an EMBL/GenBank/DDBJ whole genome shotgun (WGS) entry which is preliminary data.</text>
</comment>
<dbReference type="AlphaFoldDB" id="A0A660C8D3"/>
<dbReference type="Pfam" id="PF12697">
    <property type="entry name" value="Abhydrolase_6"/>
    <property type="match status" value="1"/>
</dbReference>
<organism evidence="2 3">
    <name type="scientific">Prauserella rugosa</name>
    <dbReference type="NCBI Taxonomy" id="43354"/>
    <lineage>
        <taxon>Bacteria</taxon>
        <taxon>Bacillati</taxon>
        <taxon>Actinomycetota</taxon>
        <taxon>Actinomycetes</taxon>
        <taxon>Pseudonocardiales</taxon>
        <taxon>Pseudonocardiaceae</taxon>
        <taxon>Prauserella</taxon>
    </lineage>
</organism>
<dbReference type="PRINTS" id="PR00111">
    <property type="entry name" value="ABHYDROLASE"/>
</dbReference>
<dbReference type="PANTHER" id="PTHR43194">
    <property type="entry name" value="HYDROLASE ALPHA/BETA FOLD FAMILY"/>
    <property type="match status" value="1"/>
</dbReference>
<reference evidence="2 3" key="1">
    <citation type="submission" date="2019-07" db="EMBL/GenBank/DDBJ databases">
        <title>R&amp;d 2014.</title>
        <authorList>
            <person name="Klenk H.-P."/>
        </authorList>
    </citation>
    <scope>NUCLEOTIDE SEQUENCE [LARGE SCALE GENOMIC DNA]</scope>
    <source>
        <strain evidence="2 3">DSM 43194</strain>
    </source>
</reference>
<accession>A0A660C8D3</accession>
<dbReference type="PANTHER" id="PTHR43194:SF5">
    <property type="entry name" value="PIMELOYL-[ACYL-CARRIER PROTEIN] METHYL ESTER ESTERASE"/>
    <property type="match status" value="1"/>
</dbReference>
<dbReference type="PRINTS" id="PR00412">
    <property type="entry name" value="EPOXHYDRLASE"/>
</dbReference>
<dbReference type="OrthoDB" id="4481859at2"/>
<dbReference type="Proteomes" id="UP000317303">
    <property type="component" value="Unassembled WGS sequence"/>
</dbReference>
<sequence length="298" mass="33143">MSRDASPLTNISGFERHGIDLDDGHVSYQVGGVTGPAVILLHGASLDNGSITWRQVAEDLSRDHRVYTPDLPKHGASWPWRARADQRGLESVVIDLMDAWGVGSASLVGLSMGAAVALGTALNNPERVDALVLAACGGIQDRVRAHEISYLSLRAPISWALTRLQSPKALEDFARSKLPYADDVTDQDVDFLARAYRVEYGSKRRGGGHLFSDWNRFEVGFRRMRTNFMPRMEELRRPTLFLHGDRDDAVPLALAEEAARRTLLGRIQVIEGASHFLPQDHPVETVRAVREFLEEIER</sequence>
<dbReference type="InterPro" id="IPR000073">
    <property type="entry name" value="AB_hydrolase_1"/>
</dbReference>
<protein>
    <submittedName>
        <fullName evidence="2">Pimeloyl-ACP methyl ester carboxylesterase</fullName>
    </submittedName>
</protein>
<dbReference type="InterPro" id="IPR029058">
    <property type="entry name" value="AB_hydrolase_fold"/>
</dbReference>
<dbReference type="SUPFAM" id="SSF53474">
    <property type="entry name" value="alpha/beta-Hydrolases"/>
    <property type="match status" value="1"/>
</dbReference>
<keyword evidence="3" id="KW-1185">Reference proteome</keyword>
<name>A0A660C8D3_9PSEU</name>
<dbReference type="InterPro" id="IPR050228">
    <property type="entry name" value="Carboxylesterase_BioH"/>
</dbReference>